<reference evidence="2" key="1">
    <citation type="submission" date="2021-04" db="EMBL/GenBank/DDBJ databases">
        <title>The genome sequence of Ideonella sp. 4Y11.</title>
        <authorList>
            <person name="Liu Y."/>
        </authorList>
    </citation>
    <scope>NUCLEOTIDE SEQUENCE</scope>
    <source>
        <strain evidence="2">4Y11</strain>
    </source>
</reference>
<proteinExistence type="predicted"/>
<comment type="caution">
    <text evidence="2">The sequence shown here is derived from an EMBL/GenBank/DDBJ whole genome shotgun (WGS) entry which is preliminary data.</text>
</comment>
<keyword evidence="1" id="KW-0732">Signal</keyword>
<evidence type="ECO:0000313" key="2">
    <source>
        <dbReference type="EMBL" id="MBQ0962007.1"/>
    </source>
</evidence>
<dbReference type="EMBL" id="JAGQDE010000053">
    <property type="protein sequence ID" value="MBQ0962007.1"/>
    <property type="molecule type" value="Genomic_DNA"/>
</dbReference>
<name>A0A941BM34_9BURK</name>
<dbReference type="Proteomes" id="UP000678374">
    <property type="component" value="Unassembled WGS sequence"/>
</dbReference>
<protein>
    <submittedName>
        <fullName evidence="2">Uncharacterized protein</fullName>
    </submittedName>
</protein>
<dbReference type="AlphaFoldDB" id="A0A941BM34"/>
<gene>
    <name evidence="2" type="ORF">KAK06_23930</name>
</gene>
<feature type="chain" id="PRO_5037819107" evidence="1">
    <location>
        <begin position="21"/>
        <end position="197"/>
    </location>
</feature>
<evidence type="ECO:0000313" key="3">
    <source>
        <dbReference type="Proteomes" id="UP000678374"/>
    </source>
</evidence>
<keyword evidence="3" id="KW-1185">Reference proteome</keyword>
<dbReference type="RefSeq" id="WP_210804688.1">
    <property type="nucleotide sequence ID" value="NZ_JAGQDE010000053.1"/>
</dbReference>
<accession>A0A941BM34</accession>
<feature type="signal peptide" evidence="1">
    <location>
        <begin position="1"/>
        <end position="20"/>
    </location>
</feature>
<organism evidence="2 3">
    <name type="scientific">Ideonella aquatica</name>
    <dbReference type="NCBI Taxonomy" id="2824119"/>
    <lineage>
        <taxon>Bacteria</taxon>
        <taxon>Pseudomonadati</taxon>
        <taxon>Pseudomonadota</taxon>
        <taxon>Betaproteobacteria</taxon>
        <taxon>Burkholderiales</taxon>
        <taxon>Sphaerotilaceae</taxon>
        <taxon>Ideonella</taxon>
    </lineage>
</organism>
<evidence type="ECO:0000256" key="1">
    <source>
        <dbReference type="SAM" id="SignalP"/>
    </source>
</evidence>
<sequence>MRYFAALAFAALALSQPAHAGITIHFKGSAADASAANEITERACALAQLNQWPCAPVSGEDIRRTDGITAKFIAENEKSADLSGAKGVVIKPHEMSEPLYLVFGSSGRTQNFIKTQFAGAETHIKVVELLEALKPLFVSLELEDEGGYAKTKDKDRLAREMEGVTVMMEKIKRDRADAQGPIKRPDGRILDLVSNKR</sequence>